<accession>M2P5Z9</accession>
<keyword evidence="4" id="KW-1185">Reference proteome</keyword>
<dbReference type="Pfam" id="PF05699">
    <property type="entry name" value="Dimer_Tnp_hAT"/>
    <property type="match status" value="1"/>
</dbReference>
<feature type="compositionally biased region" description="Basic and acidic residues" evidence="1">
    <location>
        <begin position="43"/>
        <end position="52"/>
    </location>
</feature>
<sequence length="187" mass="21028">YTDLHLVCHPALRQAWFKVLGDEEQKKACQVFEHVYEQYQKAFSERHDENDKAASPPVSDPAPSVPNDLMHSIVSTVKIHTTSDAPQRSELERWYSGDGGAGNPHYPLDWWKENEQEFEVIALMAKDFLAIPGASVAVERLFSGSRHACADTRCSMKAATITELMCAREWIREGLLVVAGLPPIHRV</sequence>
<dbReference type="GO" id="GO:0046983">
    <property type="term" value="F:protein dimerization activity"/>
    <property type="evidence" value="ECO:0007669"/>
    <property type="project" value="InterPro"/>
</dbReference>
<feature type="region of interest" description="Disordered" evidence="1">
    <location>
        <begin position="43"/>
        <end position="66"/>
    </location>
</feature>
<proteinExistence type="predicted"/>
<dbReference type="PANTHER" id="PTHR23272">
    <property type="entry name" value="BED FINGER-RELATED"/>
    <property type="match status" value="1"/>
</dbReference>
<gene>
    <name evidence="3" type="ORF">CERSUDRAFT_60956</name>
</gene>
<dbReference type="HOGENOM" id="CLU_009123_4_8_1"/>
<evidence type="ECO:0000256" key="1">
    <source>
        <dbReference type="SAM" id="MobiDB-lite"/>
    </source>
</evidence>
<dbReference type="InterPro" id="IPR012337">
    <property type="entry name" value="RNaseH-like_sf"/>
</dbReference>
<evidence type="ECO:0000313" key="3">
    <source>
        <dbReference type="EMBL" id="EMD30679.1"/>
    </source>
</evidence>
<evidence type="ECO:0000259" key="2">
    <source>
        <dbReference type="Pfam" id="PF05699"/>
    </source>
</evidence>
<dbReference type="STRING" id="914234.M2P5Z9"/>
<feature type="non-terminal residue" evidence="3">
    <location>
        <position position="187"/>
    </location>
</feature>
<dbReference type="Proteomes" id="UP000016930">
    <property type="component" value="Unassembled WGS sequence"/>
</dbReference>
<dbReference type="OrthoDB" id="3264316at2759"/>
<dbReference type="EMBL" id="KB445895">
    <property type="protein sequence ID" value="EMD30679.1"/>
    <property type="molecule type" value="Genomic_DNA"/>
</dbReference>
<dbReference type="PANTHER" id="PTHR23272:SF161">
    <property type="entry name" value="ZINC FINGER BED DOMAIN-CONTAINING PROTEIN RICESLEEPER 1-LIKE"/>
    <property type="match status" value="1"/>
</dbReference>
<evidence type="ECO:0000313" key="4">
    <source>
        <dbReference type="Proteomes" id="UP000016930"/>
    </source>
</evidence>
<name>M2P5Z9_CERS8</name>
<feature type="domain" description="HAT C-terminal dimerisation" evidence="2">
    <location>
        <begin position="107"/>
        <end position="171"/>
    </location>
</feature>
<dbReference type="InterPro" id="IPR008906">
    <property type="entry name" value="HATC_C_dom"/>
</dbReference>
<dbReference type="SUPFAM" id="SSF53098">
    <property type="entry name" value="Ribonuclease H-like"/>
    <property type="match status" value="1"/>
</dbReference>
<protein>
    <recommendedName>
        <fullName evidence="2">HAT C-terminal dimerisation domain-containing protein</fullName>
    </recommendedName>
</protein>
<organism evidence="3 4">
    <name type="scientific">Ceriporiopsis subvermispora (strain B)</name>
    <name type="common">White-rot fungus</name>
    <name type="synonym">Gelatoporia subvermispora</name>
    <dbReference type="NCBI Taxonomy" id="914234"/>
    <lineage>
        <taxon>Eukaryota</taxon>
        <taxon>Fungi</taxon>
        <taxon>Dikarya</taxon>
        <taxon>Basidiomycota</taxon>
        <taxon>Agaricomycotina</taxon>
        <taxon>Agaricomycetes</taxon>
        <taxon>Polyporales</taxon>
        <taxon>Gelatoporiaceae</taxon>
        <taxon>Gelatoporia</taxon>
    </lineage>
</organism>
<reference evidence="3 4" key="1">
    <citation type="journal article" date="2012" name="Proc. Natl. Acad. Sci. U.S.A.">
        <title>Comparative genomics of Ceriporiopsis subvermispora and Phanerochaete chrysosporium provide insight into selective ligninolysis.</title>
        <authorList>
            <person name="Fernandez-Fueyo E."/>
            <person name="Ruiz-Duenas F.J."/>
            <person name="Ferreira P."/>
            <person name="Floudas D."/>
            <person name="Hibbett D.S."/>
            <person name="Canessa P."/>
            <person name="Larrondo L.F."/>
            <person name="James T.Y."/>
            <person name="Seelenfreund D."/>
            <person name="Lobos S."/>
            <person name="Polanco R."/>
            <person name="Tello M."/>
            <person name="Honda Y."/>
            <person name="Watanabe T."/>
            <person name="Watanabe T."/>
            <person name="Ryu J.S."/>
            <person name="Kubicek C.P."/>
            <person name="Schmoll M."/>
            <person name="Gaskell J."/>
            <person name="Hammel K.E."/>
            <person name="St John F.J."/>
            <person name="Vanden Wymelenberg A."/>
            <person name="Sabat G."/>
            <person name="Splinter BonDurant S."/>
            <person name="Syed K."/>
            <person name="Yadav J.S."/>
            <person name="Doddapaneni H."/>
            <person name="Subramanian V."/>
            <person name="Lavin J.L."/>
            <person name="Oguiza J.A."/>
            <person name="Perez G."/>
            <person name="Pisabarro A.G."/>
            <person name="Ramirez L."/>
            <person name="Santoyo F."/>
            <person name="Master E."/>
            <person name="Coutinho P.M."/>
            <person name="Henrissat B."/>
            <person name="Lombard V."/>
            <person name="Magnuson J.K."/>
            <person name="Kuees U."/>
            <person name="Hori C."/>
            <person name="Igarashi K."/>
            <person name="Samejima M."/>
            <person name="Held B.W."/>
            <person name="Barry K.W."/>
            <person name="LaButti K.M."/>
            <person name="Lapidus A."/>
            <person name="Lindquist E.A."/>
            <person name="Lucas S.M."/>
            <person name="Riley R."/>
            <person name="Salamov A.A."/>
            <person name="Hoffmeister D."/>
            <person name="Schwenk D."/>
            <person name="Hadar Y."/>
            <person name="Yarden O."/>
            <person name="de Vries R.P."/>
            <person name="Wiebenga A."/>
            <person name="Stenlid J."/>
            <person name="Eastwood D."/>
            <person name="Grigoriev I.V."/>
            <person name="Berka R.M."/>
            <person name="Blanchette R.A."/>
            <person name="Kersten P."/>
            <person name="Martinez A.T."/>
            <person name="Vicuna R."/>
            <person name="Cullen D."/>
        </authorList>
    </citation>
    <scope>NUCLEOTIDE SEQUENCE [LARGE SCALE GENOMIC DNA]</scope>
    <source>
        <strain evidence="3 4">B</strain>
    </source>
</reference>
<dbReference type="AlphaFoldDB" id="M2P5Z9"/>